<feature type="compositionally biased region" description="Low complexity" evidence="2">
    <location>
        <begin position="684"/>
        <end position="719"/>
    </location>
</feature>
<evidence type="ECO:0000259" key="3">
    <source>
        <dbReference type="PROSITE" id="PS50102"/>
    </source>
</evidence>
<feature type="compositionally biased region" description="Acidic residues" evidence="2">
    <location>
        <begin position="151"/>
        <end position="161"/>
    </location>
</feature>
<proteinExistence type="predicted"/>
<feature type="compositionally biased region" description="Polar residues" evidence="2">
    <location>
        <begin position="164"/>
        <end position="175"/>
    </location>
</feature>
<feature type="compositionally biased region" description="Acidic residues" evidence="2">
    <location>
        <begin position="92"/>
        <end position="117"/>
    </location>
</feature>
<dbReference type="OrthoDB" id="10044938at2759"/>
<dbReference type="Pfam" id="PF00076">
    <property type="entry name" value="RRM_1"/>
    <property type="match status" value="1"/>
</dbReference>
<feature type="compositionally biased region" description="Polar residues" evidence="2">
    <location>
        <begin position="642"/>
        <end position="653"/>
    </location>
</feature>
<evidence type="ECO:0000313" key="5">
    <source>
        <dbReference type="Proteomes" id="UP000790833"/>
    </source>
</evidence>
<dbReference type="SMART" id="SM00360">
    <property type="entry name" value="RRM"/>
    <property type="match status" value="1"/>
</dbReference>
<feature type="region of interest" description="Disordered" evidence="2">
    <location>
        <begin position="1"/>
        <end position="23"/>
    </location>
</feature>
<reference evidence="4" key="1">
    <citation type="submission" date="2021-03" db="EMBL/GenBank/DDBJ databases">
        <authorList>
            <person name="Palmer J.M."/>
        </authorList>
    </citation>
    <scope>NUCLEOTIDE SEQUENCE</scope>
    <source>
        <strain evidence="4">ARV_011</strain>
    </source>
</reference>
<protein>
    <recommendedName>
        <fullName evidence="3">RRM domain-containing protein</fullName>
    </recommendedName>
</protein>
<feature type="compositionally biased region" description="Basic and acidic residues" evidence="2">
    <location>
        <begin position="408"/>
        <end position="426"/>
    </location>
</feature>
<feature type="compositionally biased region" description="Acidic residues" evidence="2">
    <location>
        <begin position="129"/>
        <end position="139"/>
    </location>
</feature>
<dbReference type="RefSeq" id="XP_043050039.1">
    <property type="nucleotide sequence ID" value="XM_043195373.1"/>
</dbReference>
<dbReference type="PANTHER" id="PTHR23295">
    <property type="entry name" value="NUCLEAR RECEPTOR COACTIVATOR 5-RELATED"/>
    <property type="match status" value="1"/>
</dbReference>
<dbReference type="GeneID" id="66118081"/>
<dbReference type="InterPro" id="IPR012677">
    <property type="entry name" value="Nucleotide-bd_a/b_plait_sf"/>
</dbReference>
<feature type="compositionally biased region" description="Gly residues" evidence="2">
    <location>
        <begin position="595"/>
        <end position="613"/>
    </location>
</feature>
<dbReference type="AlphaFoldDB" id="A0A9P8AJV6"/>
<gene>
    <name evidence="4" type="ORF">KQ657_004707</name>
</gene>
<dbReference type="SUPFAM" id="SSF54928">
    <property type="entry name" value="RNA-binding domain, RBD"/>
    <property type="match status" value="1"/>
</dbReference>
<feature type="region of interest" description="Disordered" evidence="2">
    <location>
        <begin position="547"/>
        <end position="734"/>
    </location>
</feature>
<evidence type="ECO:0000256" key="1">
    <source>
        <dbReference type="PROSITE-ProRule" id="PRU00176"/>
    </source>
</evidence>
<dbReference type="InterPro" id="IPR000504">
    <property type="entry name" value="RRM_dom"/>
</dbReference>
<organism evidence="4 5">
    <name type="scientific">Scheffersomyces spartinae</name>
    <dbReference type="NCBI Taxonomy" id="45513"/>
    <lineage>
        <taxon>Eukaryota</taxon>
        <taxon>Fungi</taxon>
        <taxon>Dikarya</taxon>
        <taxon>Ascomycota</taxon>
        <taxon>Saccharomycotina</taxon>
        <taxon>Pichiomycetes</taxon>
        <taxon>Debaryomycetaceae</taxon>
        <taxon>Scheffersomyces</taxon>
    </lineage>
</organism>
<feature type="compositionally biased region" description="Low complexity" evidence="2">
    <location>
        <begin position="560"/>
        <end position="573"/>
    </location>
</feature>
<feature type="region of interest" description="Disordered" evidence="2">
    <location>
        <begin position="754"/>
        <end position="774"/>
    </location>
</feature>
<dbReference type="PANTHER" id="PTHR23295:SF6">
    <property type="entry name" value="NEOSIN, ISOFORM A"/>
    <property type="match status" value="1"/>
</dbReference>
<feature type="compositionally biased region" description="Acidic residues" evidence="2">
    <location>
        <begin position="75"/>
        <end position="84"/>
    </location>
</feature>
<dbReference type="InterPro" id="IPR035979">
    <property type="entry name" value="RBD_domain_sf"/>
</dbReference>
<dbReference type="GO" id="GO:0003723">
    <property type="term" value="F:RNA binding"/>
    <property type="evidence" value="ECO:0007669"/>
    <property type="project" value="UniProtKB-UniRule"/>
</dbReference>
<dbReference type="Proteomes" id="UP000790833">
    <property type="component" value="Unassembled WGS sequence"/>
</dbReference>
<keyword evidence="1" id="KW-0694">RNA-binding</keyword>
<feature type="compositionally biased region" description="Basic and acidic residues" evidence="2">
    <location>
        <begin position="628"/>
        <end position="637"/>
    </location>
</feature>
<feature type="region of interest" description="Disordered" evidence="2">
    <location>
        <begin position="37"/>
        <end position="192"/>
    </location>
</feature>
<feature type="compositionally biased region" description="Polar residues" evidence="2">
    <location>
        <begin position="42"/>
        <end position="52"/>
    </location>
</feature>
<feature type="domain" description="RRM" evidence="3">
    <location>
        <begin position="333"/>
        <end position="404"/>
    </location>
</feature>
<accession>A0A9P8AJV6</accession>
<dbReference type="PROSITE" id="PS50102">
    <property type="entry name" value="RRM"/>
    <property type="match status" value="1"/>
</dbReference>
<feature type="compositionally biased region" description="Low complexity" evidence="2">
    <location>
        <begin position="654"/>
        <end position="670"/>
    </location>
</feature>
<evidence type="ECO:0000313" key="4">
    <source>
        <dbReference type="EMBL" id="KAG7194492.1"/>
    </source>
</evidence>
<dbReference type="Gene3D" id="3.30.70.330">
    <property type="match status" value="1"/>
</dbReference>
<feature type="region of interest" description="Disordered" evidence="2">
    <location>
        <begin position="397"/>
        <end position="432"/>
    </location>
</feature>
<dbReference type="EMBL" id="JAHMUF010000007">
    <property type="protein sequence ID" value="KAG7194492.1"/>
    <property type="molecule type" value="Genomic_DNA"/>
</dbReference>
<keyword evidence="5" id="KW-1185">Reference proteome</keyword>
<name>A0A9P8AJV6_9ASCO</name>
<comment type="caution">
    <text evidence="4">The sequence shown here is derived from an EMBL/GenBank/DDBJ whole genome shotgun (WGS) entry which is preliminary data.</text>
</comment>
<feature type="compositionally biased region" description="Low complexity" evidence="2">
    <location>
        <begin position="754"/>
        <end position="769"/>
    </location>
</feature>
<evidence type="ECO:0000256" key="2">
    <source>
        <dbReference type="SAM" id="MobiDB-lite"/>
    </source>
</evidence>
<dbReference type="InterPro" id="IPR052600">
    <property type="entry name" value="Nuc_rcpt_coact/corep"/>
</dbReference>
<sequence>MEVTPIHLGGKESVDDDNNINDKDKHLLIDSESELLLSESSANQLPEQTEASIATAKEVNPEDSPTEELRMHEAVDEESEDDYDPTATEMLDGNDDSVTDEQPEQDAAGDEDEDDYDPEKTLSVSQGDEKDDEDDDDIEVKEKDHQQEDQVSADDDDDYDPTESIASASPPSGNSILKGKAPPIGLPPKPQLNVVSSTSALTNADFKDMANQQLHEAYDTIMNSGLVKDPEFVQLPAQEQMKRIMEKLEESNVELNPNIKNNPNINFNQVYSFNKPFKNLKSPIPLIPVNEYCRRPNITAPMTAEEEEAYQQFIKTETYYMRTQKWDEFPDKLRLFIGNLPANTISKQDLFRIFSQYGEVVQISIKAGFGFAQFRTAEQCLSCIKGESNVPLHNKIMRLDASKPQTPRNKDRRSGGGGRDRERDDGLDIDSNSKRRKIVPDCFLYSTGKSSVFYIRKVKKALTSAHLSIETEDVTHNDINEVVQEAAYSGVLGACIIKDMKVDLQTFQETSDGGVKFDEYTEIEPEVAADILVKAKELKSGSVSLYGGGSELPPIPPQSYPQQQQHSPLQHQPNPSYSSGPDAYPDPRGNKGYDLHGGAGNRRSGNRGGGDNYRGGDRGGRNRKRDRDRRQGYERQQHQQQAYSSLPWSSSQQPYYGNPPGYDNNPNMGPQGYGGGYNSNKSAPPYGQPQQYNQPYGSYGNNAYNNAPPYNNPNNNYNQYGGGGSREPDTNNLLSTLKNIDPQSMQSMINMLQQQLGPQQPQQPLQQQRMPPPQLYGGQYGQMQAQSNTQVNSLLSQLKSSDPNHNQETNALSLMETLARLSKK</sequence>